<dbReference type="GO" id="GO:0007062">
    <property type="term" value="P:sister chromatid cohesion"/>
    <property type="evidence" value="ECO:0007669"/>
    <property type="project" value="UniProtKB-ARBA"/>
</dbReference>
<gene>
    <name evidence="7" type="ORF">ACH5RR_009222</name>
</gene>
<organism evidence="7 8">
    <name type="scientific">Cinchona calisaya</name>
    <dbReference type="NCBI Taxonomy" id="153742"/>
    <lineage>
        <taxon>Eukaryota</taxon>
        <taxon>Viridiplantae</taxon>
        <taxon>Streptophyta</taxon>
        <taxon>Embryophyta</taxon>
        <taxon>Tracheophyta</taxon>
        <taxon>Spermatophyta</taxon>
        <taxon>Magnoliopsida</taxon>
        <taxon>eudicotyledons</taxon>
        <taxon>Gunneridae</taxon>
        <taxon>Pentapetalae</taxon>
        <taxon>asterids</taxon>
        <taxon>lamiids</taxon>
        <taxon>Gentianales</taxon>
        <taxon>Rubiaceae</taxon>
        <taxon>Cinchonoideae</taxon>
        <taxon>Cinchoneae</taxon>
        <taxon>Cinchona</taxon>
    </lineage>
</organism>
<dbReference type="GO" id="GO:0006281">
    <property type="term" value="P:DNA repair"/>
    <property type="evidence" value="ECO:0007669"/>
    <property type="project" value="UniProtKB-KW"/>
</dbReference>
<dbReference type="EMBL" id="JBJUIK010000004">
    <property type="protein sequence ID" value="KAL3529900.1"/>
    <property type="molecule type" value="Genomic_DNA"/>
</dbReference>
<keyword evidence="3" id="KW-0234">DNA repair</keyword>
<feature type="region of interest" description="Disordered" evidence="5">
    <location>
        <begin position="1"/>
        <end position="44"/>
    </location>
</feature>
<dbReference type="PANTHER" id="PTHR12663:SF24">
    <property type="entry name" value="TUDOR DOMAIN-CONTAINING PROTEIN"/>
    <property type="match status" value="1"/>
</dbReference>
<keyword evidence="2" id="KW-0227">DNA damage</keyword>
<dbReference type="SUPFAM" id="SSF63748">
    <property type="entry name" value="Tudor/PWWP/MBT"/>
    <property type="match status" value="1"/>
</dbReference>
<evidence type="ECO:0000259" key="6">
    <source>
        <dbReference type="SMART" id="SM00333"/>
    </source>
</evidence>
<protein>
    <recommendedName>
        <fullName evidence="6">Tudor domain-containing protein</fullName>
    </recommendedName>
</protein>
<keyword evidence="8" id="KW-1185">Reference proteome</keyword>
<dbReference type="InterPro" id="IPR039776">
    <property type="entry name" value="Pds5"/>
</dbReference>
<feature type="compositionally biased region" description="Polar residues" evidence="5">
    <location>
        <begin position="29"/>
        <end position="38"/>
    </location>
</feature>
<dbReference type="SMART" id="SM00333">
    <property type="entry name" value="TUDOR"/>
    <property type="match status" value="1"/>
</dbReference>
<evidence type="ECO:0000256" key="3">
    <source>
        <dbReference type="ARBA" id="ARBA00023204"/>
    </source>
</evidence>
<name>A0ABD3AH18_9GENT</name>
<keyword evidence="4" id="KW-0539">Nucleus</keyword>
<dbReference type="PANTHER" id="PTHR12663">
    <property type="entry name" value="ANDROGEN INDUCED INHIBITOR OF PROLIFERATION AS3 / PDS5-RELATED"/>
    <property type="match status" value="1"/>
</dbReference>
<sequence>MDENYLETAPMKKDRNTQDDGIIARGKASTDSEQSAQVGGNEVHRDEDAAMTKITGDKGNQDFAKELRKRKRKRTADGEIAQAILSSTDGYSSRLRPRKEVSSFQMVELNENDNERIVGKRIKVYWPDSRKWFAGRIKSFDREKGLHKINYDDGDVEELDLKKERFELEIKPNDGFRIKIELRSRKSKKDHGAYVVANTSSSQEFDKVKTTAEIEGESTNSAESSPGKQQPADNQSDNDETQAGCARQKLVLTEVEEAKSGELSKPKISDC</sequence>
<evidence type="ECO:0000256" key="5">
    <source>
        <dbReference type="SAM" id="MobiDB-lite"/>
    </source>
</evidence>
<comment type="caution">
    <text evidence="7">The sequence shown here is derived from an EMBL/GenBank/DDBJ whole genome shotgun (WGS) entry which is preliminary data.</text>
</comment>
<comment type="subcellular location">
    <subcellularLocation>
        <location evidence="1">Nucleus</location>
    </subcellularLocation>
</comment>
<dbReference type="InterPro" id="IPR002999">
    <property type="entry name" value="Tudor"/>
</dbReference>
<feature type="compositionally biased region" description="Polar residues" evidence="5">
    <location>
        <begin position="217"/>
        <end position="235"/>
    </location>
</feature>
<evidence type="ECO:0000313" key="8">
    <source>
        <dbReference type="Proteomes" id="UP001630127"/>
    </source>
</evidence>
<dbReference type="Pfam" id="PF21743">
    <property type="entry name" value="PTM_DIR17_Tudor"/>
    <property type="match status" value="1"/>
</dbReference>
<proteinExistence type="predicted"/>
<dbReference type="GO" id="GO:0005634">
    <property type="term" value="C:nucleus"/>
    <property type="evidence" value="ECO:0007669"/>
    <property type="project" value="UniProtKB-SubCell"/>
</dbReference>
<evidence type="ECO:0000256" key="2">
    <source>
        <dbReference type="ARBA" id="ARBA00022763"/>
    </source>
</evidence>
<dbReference type="Proteomes" id="UP001630127">
    <property type="component" value="Unassembled WGS sequence"/>
</dbReference>
<feature type="region of interest" description="Disordered" evidence="5">
    <location>
        <begin position="68"/>
        <end position="97"/>
    </location>
</feature>
<dbReference type="AlphaFoldDB" id="A0ABD3AH18"/>
<dbReference type="Gene3D" id="2.30.30.140">
    <property type="match status" value="1"/>
</dbReference>
<feature type="domain" description="Tudor" evidence="6">
    <location>
        <begin position="114"/>
        <end position="172"/>
    </location>
</feature>
<feature type="region of interest" description="Disordered" evidence="5">
    <location>
        <begin position="185"/>
        <end position="247"/>
    </location>
</feature>
<evidence type="ECO:0000256" key="1">
    <source>
        <dbReference type="ARBA" id="ARBA00004123"/>
    </source>
</evidence>
<evidence type="ECO:0000256" key="4">
    <source>
        <dbReference type="ARBA" id="ARBA00023242"/>
    </source>
</evidence>
<dbReference type="InterPro" id="IPR047365">
    <property type="entry name" value="Tudor_AtPTM-like"/>
</dbReference>
<accession>A0ABD3AH18</accession>
<reference evidence="7 8" key="1">
    <citation type="submission" date="2024-11" db="EMBL/GenBank/DDBJ databases">
        <title>A near-complete genome assembly of Cinchona calisaya.</title>
        <authorList>
            <person name="Lian D.C."/>
            <person name="Zhao X.W."/>
            <person name="Wei L."/>
        </authorList>
    </citation>
    <scope>NUCLEOTIDE SEQUENCE [LARGE SCALE GENOMIC DNA]</scope>
    <source>
        <tissue evidence="7">Nenye</tissue>
    </source>
</reference>
<dbReference type="CDD" id="cd20404">
    <property type="entry name" value="Tudor_Agenet_AtEML-like"/>
    <property type="match status" value="1"/>
</dbReference>
<evidence type="ECO:0000313" key="7">
    <source>
        <dbReference type="EMBL" id="KAL3529900.1"/>
    </source>
</evidence>